<dbReference type="Proteomes" id="UP000326336">
    <property type="component" value="Unassembled WGS sequence"/>
</dbReference>
<protein>
    <submittedName>
        <fullName evidence="3">Uncharacterized protein</fullName>
    </submittedName>
</protein>
<feature type="transmembrane region" description="Helical" evidence="2">
    <location>
        <begin position="197"/>
        <end position="217"/>
    </location>
</feature>
<accession>A0A5N5RLY8</accession>
<proteinExistence type="predicted"/>
<dbReference type="EMBL" id="RQSP01000003">
    <property type="protein sequence ID" value="KAB5608352.1"/>
    <property type="molecule type" value="Genomic_DNA"/>
</dbReference>
<gene>
    <name evidence="3" type="ORF">EHS19_01630</name>
</gene>
<evidence type="ECO:0000313" key="3">
    <source>
        <dbReference type="EMBL" id="KAB5608352.1"/>
    </source>
</evidence>
<dbReference type="RefSeq" id="WP_151916039.1">
    <property type="nucleotide sequence ID" value="NZ_RQSP01000003.1"/>
</dbReference>
<evidence type="ECO:0000313" key="4">
    <source>
        <dbReference type="Proteomes" id="UP000326336"/>
    </source>
</evidence>
<keyword evidence="2" id="KW-0812">Transmembrane</keyword>
<evidence type="ECO:0000256" key="2">
    <source>
        <dbReference type="SAM" id="Phobius"/>
    </source>
</evidence>
<keyword evidence="2" id="KW-1133">Transmembrane helix</keyword>
<dbReference type="AlphaFoldDB" id="A0A5N5RLY8"/>
<comment type="caution">
    <text evidence="3">The sequence shown here is derived from an EMBL/GenBank/DDBJ whole genome shotgun (WGS) entry which is preliminary data.</text>
</comment>
<sequence length="222" mass="24379">MTMPQQPMPQQQPNQYPQGGAPQPAFAPQGQPQPQQPQAAPGYGQPGYGQPYGAYPSQPGYPMQPGYGYPAQPVPNFLDKLDVRKFTDLSFILMVVFMGIDLLQEFLSLVGVGNASGSYDWRTGEYHANFGYLLLGFRPWWYLTIALAVFLIGLTLVKNAPSWFRMTLFALLVAGAGVKVLCSLLTLFSVYGTFLNVLVFLADAALVGGAVILLVVWKQPRR</sequence>
<feature type="transmembrane region" description="Helical" evidence="2">
    <location>
        <begin position="140"/>
        <end position="157"/>
    </location>
</feature>
<keyword evidence="4" id="KW-1185">Reference proteome</keyword>
<feature type="transmembrane region" description="Helical" evidence="2">
    <location>
        <begin position="89"/>
        <end position="112"/>
    </location>
</feature>
<name>A0A5N5RLY8_9BIFI</name>
<organism evidence="3 4">
    <name type="scientific">Bifidobacterium jacchi</name>
    <dbReference type="NCBI Taxonomy" id="2490545"/>
    <lineage>
        <taxon>Bacteria</taxon>
        <taxon>Bacillati</taxon>
        <taxon>Actinomycetota</taxon>
        <taxon>Actinomycetes</taxon>
        <taxon>Bifidobacteriales</taxon>
        <taxon>Bifidobacteriaceae</taxon>
        <taxon>Bifidobacterium</taxon>
    </lineage>
</organism>
<feature type="region of interest" description="Disordered" evidence="1">
    <location>
        <begin position="1"/>
        <end position="48"/>
    </location>
</feature>
<feature type="transmembrane region" description="Helical" evidence="2">
    <location>
        <begin position="169"/>
        <end position="191"/>
    </location>
</feature>
<keyword evidence="2" id="KW-0472">Membrane</keyword>
<reference evidence="3 4" key="1">
    <citation type="journal article" date="2019" name="Int. J. Syst. Evol. Microbiol.">
        <title>Bifidobacterium jacchi sp. nov., isolated from the faeces of a baby common marmoset (Callithrix jacchus).</title>
        <authorList>
            <person name="Modesto M."/>
            <person name="Watanabe K."/>
            <person name="Arita M."/>
            <person name="Satti M."/>
            <person name="Oki K."/>
            <person name="Sciavilla P."/>
            <person name="Patavino C."/>
            <person name="Camma C."/>
            <person name="Michelini S."/>
            <person name="Sgorbati B."/>
            <person name="Mattarelli P."/>
        </authorList>
    </citation>
    <scope>NUCLEOTIDE SEQUENCE [LARGE SCALE GENOMIC DNA]</scope>
    <source>
        <strain evidence="3 4">MRM 9.3</strain>
    </source>
</reference>
<evidence type="ECO:0000256" key="1">
    <source>
        <dbReference type="SAM" id="MobiDB-lite"/>
    </source>
</evidence>
<dbReference type="OrthoDB" id="10013990at2"/>